<feature type="region of interest" description="Disordered" evidence="1">
    <location>
        <begin position="1"/>
        <end position="23"/>
    </location>
</feature>
<gene>
    <name evidence="2" type="ORF">SAVMC3_72980</name>
</gene>
<dbReference type="EMBL" id="AP019621">
    <property type="protein sequence ID" value="BBJ54669.1"/>
    <property type="molecule type" value="Genomic_DNA"/>
</dbReference>
<feature type="region of interest" description="Disordered" evidence="1">
    <location>
        <begin position="165"/>
        <end position="253"/>
    </location>
</feature>
<name>A0A499W220_STRAX</name>
<accession>A0A499W220</accession>
<organism evidence="2">
    <name type="scientific">Streptomyces avermitilis</name>
    <dbReference type="NCBI Taxonomy" id="33903"/>
    <lineage>
        <taxon>Bacteria</taxon>
        <taxon>Bacillati</taxon>
        <taxon>Actinomycetota</taxon>
        <taxon>Actinomycetes</taxon>
        <taxon>Kitasatosporales</taxon>
        <taxon>Streptomycetaceae</taxon>
        <taxon>Streptomyces</taxon>
    </lineage>
</organism>
<reference evidence="2" key="1">
    <citation type="submission" date="2019-04" db="EMBL/GenBank/DDBJ databases">
        <title>Draft genome sequences of Streptomyces avermitilis MC3.</title>
        <authorList>
            <person name="Komaki H."/>
            <person name="Tamura T."/>
            <person name="Hosoyama A."/>
        </authorList>
    </citation>
    <scope>NUCLEOTIDE SEQUENCE</scope>
    <source>
        <strain evidence="2">MC3</strain>
    </source>
</reference>
<sequence>MLEGDGARRQLEEGEHLRHRGDDLGDGGVLVLLGFRVGERPGVEKGDPAAQYGAVVAVPRAQPPAGAGTVAVHLDEAREACGVPVGTDLSRGQAQIGGGPFGGGVGEGAPAVGGPYAVPRAERGVGPAGDTGRVGEAGACHAGQFRGRRGALRRPGCRAARAALGHRSGGCGQGPRADESEPGVARVTGRHGCSLPVDGPKTQTECHGGRQGWPMDRSGQALETGEGALGETRTGSGFAPLRGAVGGVPTSRG</sequence>
<dbReference type="AlphaFoldDB" id="A0A499W220"/>
<protein>
    <submittedName>
        <fullName evidence="2">Uncharacterized protein</fullName>
    </submittedName>
</protein>
<proteinExistence type="predicted"/>
<evidence type="ECO:0000256" key="1">
    <source>
        <dbReference type="SAM" id="MobiDB-lite"/>
    </source>
</evidence>
<evidence type="ECO:0000313" key="2">
    <source>
        <dbReference type="EMBL" id="BBJ54669.1"/>
    </source>
</evidence>